<comment type="caution">
    <text evidence="1">The sequence shown here is derived from an EMBL/GenBank/DDBJ whole genome shotgun (WGS) entry which is preliminary data.</text>
</comment>
<accession>A0AAV5THP0</accession>
<name>A0AAV5THP0_9BILA</name>
<dbReference type="AlphaFoldDB" id="A0AAV5THP0"/>
<gene>
    <name evidence="1" type="ORF">PENTCL1PPCAC_15962</name>
</gene>
<organism evidence="1 2">
    <name type="scientific">Pristionchus entomophagus</name>
    <dbReference type="NCBI Taxonomy" id="358040"/>
    <lineage>
        <taxon>Eukaryota</taxon>
        <taxon>Metazoa</taxon>
        <taxon>Ecdysozoa</taxon>
        <taxon>Nematoda</taxon>
        <taxon>Chromadorea</taxon>
        <taxon>Rhabditida</taxon>
        <taxon>Rhabditina</taxon>
        <taxon>Diplogasteromorpha</taxon>
        <taxon>Diplogasteroidea</taxon>
        <taxon>Neodiplogasteridae</taxon>
        <taxon>Pristionchus</taxon>
    </lineage>
</organism>
<proteinExistence type="predicted"/>
<protein>
    <submittedName>
        <fullName evidence="1">Uncharacterized protein</fullName>
    </submittedName>
</protein>
<sequence>RDSKSAKSLEARRRWISFMSAVHCPDCPARTLSQLRDYQHRALPRSAIQMLPKLQSQGNCGETEIDAGIGSICKERACRSQVSEQWRSHYLCSHAKR</sequence>
<evidence type="ECO:0000313" key="1">
    <source>
        <dbReference type="EMBL" id="GMS93787.1"/>
    </source>
</evidence>
<dbReference type="EMBL" id="BTSX01000004">
    <property type="protein sequence ID" value="GMS93787.1"/>
    <property type="molecule type" value="Genomic_DNA"/>
</dbReference>
<evidence type="ECO:0000313" key="2">
    <source>
        <dbReference type="Proteomes" id="UP001432027"/>
    </source>
</evidence>
<keyword evidence="2" id="KW-1185">Reference proteome</keyword>
<feature type="non-terminal residue" evidence="1">
    <location>
        <position position="1"/>
    </location>
</feature>
<dbReference type="Proteomes" id="UP001432027">
    <property type="component" value="Unassembled WGS sequence"/>
</dbReference>
<reference evidence="1" key="1">
    <citation type="submission" date="2023-10" db="EMBL/GenBank/DDBJ databases">
        <title>Genome assembly of Pristionchus species.</title>
        <authorList>
            <person name="Yoshida K."/>
            <person name="Sommer R.J."/>
        </authorList>
    </citation>
    <scope>NUCLEOTIDE SEQUENCE</scope>
    <source>
        <strain evidence="1">RS0144</strain>
    </source>
</reference>